<evidence type="ECO:0000313" key="4">
    <source>
        <dbReference type="Proteomes" id="UP000277580"/>
    </source>
</evidence>
<dbReference type="SUPFAM" id="SSF52540">
    <property type="entry name" value="P-loop containing nucleoside triphosphate hydrolases"/>
    <property type="match status" value="1"/>
</dbReference>
<dbReference type="Gene3D" id="3.40.50.300">
    <property type="entry name" value="P-loop containing nucleotide triphosphate hydrolases"/>
    <property type="match status" value="1"/>
</dbReference>
<dbReference type="Proteomes" id="UP000277580">
    <property type="component" value="Unassembled WGS sequence"/>
</dbReference>
<name>A0A3N4L304_9PEZI</name>
<dbReference type="PANTHER" id="PTHR10039:SF15">
    <property type="entry name" value="NACHT DOMAIN-CONTAINING PROTEIN"/>
    <property type="match status" value="1"/>
</dbReference>
<sequence>MADPLSLVASILGVTQLAAKLTCLGYGYISGVKRAPDDLMDLMNELLALSRVLSILQVYADSNSNAANSALYQLNGANNSPLQVCSQALEKLLRRMEPKDGFKGFISNMKWPLEEKETTQHIARIERHKTLFMFALQADQISLSKVIELYTENIDAAMQTIQADINFMNNTVKEVKMEIGRTNSMVRKTNDTVHDTSTSLSNLSIKSMEEFMAQKFWRDKQYTQDMVNTRNQFLCWVYPGNFSERHLRITEARQRNTGGWLMRTPSFRNFVHDNIRPSLLWGYGIPGVGKTFLSSSVIDYLHDRATTTSEKYTVAYFYFDYKQQEEQGPTAVLGSLVKQLASHVLPLPKEIEDIYQRNLNANKRLSLEELYSVLTLLFSLFNRVFLVFDALDECHPERQRKPLLPLFHRMGEDGASIFFTSRQHPEDIQESFHNIEKIELLADEEDIKAYTSEKIEGTPRIKRLVHQGKCKDEILSEVTACSKGM</sequence>
<proteinExistence type="predicted"/>
<protein>
    <recommendedName>
        <fullName evidence="2">Nephrocystin 3-like N-terminal domain-containing protein</fullName>
    </recommendedName>
</protein>
<dbReference type="PANTHER" id="PTHR10039">
    <property type="entry name" value="AMELOGENIN"/>
    <property type="match status" value="1"/>
</dbReference>
<dbReference type="InterPro" id="IPR056884">
    <property type="entry name" value="NPHP3-like_N"/>
</dbReference>
<gene>
    <name evidence="3" type="ORF">P167DRAFT_29282</name>
</gene>
<evidence type="ECO:0000259" key="2">
    <source>
        <dbReference type="Pfam" id="PF24883"/>
    </source>
</evidence>
<keyword evidence="1" id="KW-0677">Repeat</keyword>
<dbReference type="OrthoDB" id="448455at2759"/>
<dbReference type="InterPro" id="IPR027417">
    <property type="entry name" value="P-loop_NTPase"/>
</dbReference>
<evidence type="ECO:0000256" key="1">
    <source>
        <dbReference type="ARBA" id="ARBA00022737"/>
    </source>
</evidence>
<organism evidence="3 4">
    <name type="scientific">Morchella conica CCBAS932</name>
    <dbReference type="NCBI Taxonomy" id="1392247"/>
    <lineage>
        <taxon>Eukaryota</taxon>
        <taxon>Fungi</taxon>
        <taxon>Dikarya</taxon>
        <taxon>Ascomycota</taxon>
        <taxon>Pezizomycotina</taxon>
        <taxon>Pezizomycetes</taxon>
        <taxon>Pezizales</taxon>
        <taxon>Morchellaceae</taxon>
        <taxon>Morchella</taxon>
    </lineage>
</organism>
<feature type="domain" description="Nephrocystin 3-like N-terminal" evidence="2">
    <location>
        <begin position="256"/>
        <end position="422"/>
    </location>
</feature>
<dbReference type="Pfam" id="PF24883">
    <property type="entry name" value="NPHP3_N"/>
    <property type="match status" value="1"/>
</dbReference>
<reference evidence="3 4" key="1">
    <citation type="journal article" date="2018" name="Nat. Ecol. Evol.">
        <title>Pezizomycetes genomes reveal the molecular basis of ectomycorrhizal truffle lifestyle.</title>
        <authorList>
            <person name="Murat C."/>
            <person name="Payen T."/>
            <person name="Noel B."/>
            <person name="Kuo A."/>
            <person name="Morin E."/>
            <person name="Chen J."/>
            <person name="Kohler A."/>
            <person name="Krizsan K."/>
            <person name="Balestrini R."/>
            <person name="Da Silva C."/>
            <person name="Montanini B."/>
            <person name="Hainaut M."/>
            <person name="Levati E."/>
            <person name="Barry K.W."/>
            <person name="Belfiori B."/>
            <person name="Cichocki N."/>
            <person name="Clum A."/>
            <person name="Dockter R.B."/>
            <person name="Fauchery L."/>
            <person name="Guy J."/>
            <person name="Iotti M."/>
            <person name="Le Tacon F."/>
            <person name="Lindquist E.A."/>
            <person name="Lipzen A."/>
            <person name="Malagnac F."/>
            <person name="Mello A."/>
            <person name="Molinier V."/>
            <person name="Miyauchi S."/>
            <person name="Poulain J."/>
            <person name="Riccioni C."/>
            <person name="Rubini A."/>
            <person name="Sitrit Y."/>
            <person name="Splivallo R."/>
            <person name="Traeger S."/>
            <person name="Wang M."/>
            <person name="Zifcakova L."/>
            <person name="Wipf D."/>
            <person name="Zambonelli A."/>
            <person name="Paolocci F."/>
            <person name="Nowrousian M."/>
            <person name="Ottonello S."/>
            <person name="Baldrian P."/>
            <person name="Spatafora J.W."/>
            <person name="Henrissat B."/>
            <person name="Nagy L.G."/>
            <person name="Aury J.M."/>
            <person name="Wincker P."/>
            <person name="Grigoriev I.V."/>
            <person name="Bonfante P."/>
            <person name="Martin F.M."/>
        </authorList>
    </citation>
    <scope>NUCLEOTIDE SEQUENCE [LARGE SCALE GENOMIC DNA]</scope>
    <source>
        <strain evidence="3 4">CCBAS932</strain>
    </source>
</reference>
<dbReference type="STRING" id="1392247.A0A3N4L304"/>
<dbReference type="AlphaFoldDB" id="A0A3N4L304"/>
<keyword evidence="4" id="KW-1185">Reference proteome</keyword>
<evidence type="ECO:0000313" key="3">
    <source>
        <dbReference type="EMBL" id="RPB14991.1"/>
    </source>
</evidence>
<dbReference type="EMBL" id="ML119115">
    <property type="protein sequence ID" value="RPB14991.1"/>
    <property type="molecule type" value="Genomic_DNA"/>
</dbReference>
<accession>A0A3N4L304</accession>
<dbReference type="InParanoid" id="A0A3N4L304"/>